<dbReference type="SUPFAM" id="SSF144232">
    <property type="entry name" value="HIT/MYND zinc finger-like"/>
    <property type="match status" value="1"/>
</dbReference>
<dbReference type="Proteomes" id="UP001141327">
    <property type="component" value="Unassembled WGS sequence"/>
</dbReference>
<dbReference type="PANTHER" id="PTHR13244">
    <property type="entry name" value="ZINC FINGER MYND DOMAIN CONTAINING PROTEIN 10"/>
    <property type="match status" value="1"/>
</dbReference>
<keyword evidence="1" id="KW-0479">Metal-binding</keyword>
<comment type="caution">
    <text evidence="6">The sequence shown here is derived from an EMBL/GenBank/DDBJ whole genome shotgun (WGS) entry which is preliminary data.</text>
</comment>
<accession>A0ABQ8US60</accession>
<keyword evidence="2 4" id="KW-0863">Zinc-finger</keyword>
<dbReference type="InterPro" id="IPR052298">
    <property type="entry name" value="ZMYND10"/>
</dbReference>
<evidence type="ECO:0000259" key="5">
    <source>
        <dbReference type="PROSITE" id="PS50865"/>
    </source>
</evidence>
<dbReference type="PROSITE" id="PS50865">
    <property type="entry name" value="ZF_MYND_2"/>
    <property type="match status" value="1"/>
</dbReference>
<evidence type="ECO:0000256" key="1">
    <source>
        <dbReference type="ARBA" id="ARBA00022723"/>
    </source>
</evidence>
<evidence type="ECO:0000313" key="7">
    <source>
        <dbReference type="Proteomes" id="UP001141327"/>
    </source>
</evidence>
<dbReference type="Gene3D" id="6.10.140.2220">
    <property type="match status" value="1"/>
</dbReference>
<dbReference type="PANTHER" id="PTHR13244:SF7">
    <property type="entry name" value="ZINC FINGER MYND DOMAIN-CONTAINING PROTEIN 10"/>
    <property type="match status" value="1"/>
</dbReference>
<feature type="domain" description="MYND-type" evidence="5">
    <location>
        <begin position="394"/>
        <end position="430"/>
    </location>
</feature>
<sequence length="444" mass="51425">MEDQGLTTFEAEQLIKGLHTFETIRAVGSEDWLAQHQAIEKLNMQAHYCAQKNSDEFVVEEFQTHDKVGTLIHDLVLIDVWKEKVAPLLNLQEPQLTGVKAYMTFYHEGLVVNLLEILCYNRDALLSAGDMLIELAEYLIRKLEVLATRPASYWATPKRTPAETMAMTAVDRHHEQVRQIEFNVCMGCLGVTRLLTDQAAHVPPGVLDCFLVHHDLISLLVQLMESKPWVRRDGADTFKFEDTQWVLVPPRDRLRLPKLEAQVWLSLYRVLLERDCQAKYRFDDLRKATIGKLRRYFQETLLDQLPVLTDLQRGIEYLTVQGAPPDERRAPLRIEELPEVRSSLSSGQNWTEIAAWQREHVFTQTEAQRLAEMRRLAANYSMPIFEEAAPKPRCACCGRMATQRCARCRSEWYCDRECQIRRWPDHKKACAEIAARLPKEEPKK</sequence>
<dbReference type="EMBL" id="JAPMOS010000005">
    <property type="protein sequence ID" value="KAJ4461967.1"/>
    <property type="molecule type" value="Genomic_DNA"/>
</dbReference>
<evidence type="ECO:0000313" key="6">
    <source>
        <dbReference type="EMBL" id="KAJ4461967.1"/>
    </source>
</evidence>
<gene>
    <name evidence="6" type="ORF">PAPYR_1671</name>
</gene>
<dbReference type="Pfam" id="PF01753">
    <property type="entry name" value="zf-MYND"/>
    <property type="match status" value="1"/>
</dbReference>
<evidence type="ECO:0000256" key="3">
    <source>
        <dbReference type="ARBA" id="ARBA00022833"/>
    </source>
</evidence>
<organism evidence="6 7">
    <name type="scientific">Paratrimastix pyriformis</name>
    <dbReference type="NCBI Taxonomy" id="342808"/>
    <lineage>
        <taxon>Eukaryota</taxon>
        <taxon>Metamonada</taxon>
        <taxon>Preaxostyla</taxon>
        <taxon>Paratrimastigidae</taxon>
        <taxon>Paratrimastix</taxon>
    </lineage>
</organism>
<proteinExistence type="predicted"/>
<keyword evidence="3" id="KW-0862">Zinc</keyword>
<protein>
    <submittedName>
        <fullName evidence="6">Zinc finger MYND domain protein</fullName>
    </submittedName>
</protein>
<reference evidence="6" key="1">
    <citation type="journal article" date="2022" name="bioRxiv">
        <title>Genomics of Preaxostyla Flagellates Illuminates Evolutionary Transitions and the Path Towards Mitochondrial Loss.</title>
        <authorList>
            <person name="Novak L.V.F."/>
            <person name="Treitli S.C."/>
            <person name="Pyrih J."/>
            <person name="Halakuc P."/>
            <person name="Pipaliya S.V."/>
            <person name="Vacek V."/>
            <person name="Brzon O."/>
            <person name="Soukal P."/>
            <person name="Eme L."/>
            <person name="Dacks J.B."/>
            <person name="Karnkowska A."/>
            <person name="Elias M."/>
            <person name="Hampl V."/>
        </authorList>
    </citation>
    <scope>NUCLEOTIDE SEQUENCE</scope>
    <source>
        <strain evidence="6">RCP-MX</strain>
    </source>
</reference>
<dbReference type="PROSITE" id="PS01360">
    <property type="entry name" value="ZF_MYND_1"/>
    <property type="match status" value="1"/>
</dbReference>
<evidence type="ECO:0000256" key="4">
    <source>
        <dbReference type="PROSITE-ProRule" id="PRU00134"/>
    </source>
</evidence>
<name>A0ABQ8US60_9EUKA</name>
<dbReference type="InterPro" id="IPR002893">
    <property type="entry name" value="Znf_MYND"/>
</dbReference>
<evidence type="ECO:0000256" key="2">
    <source>
        <dbReference type="ARBA" id="ARBA00022771"/>
    </source>
</evidence>
<keyword evidence="7" id="KW-1185">Reference proteome</keyword>